<dbReference type="Gene3D" id="1.20.1250.20">
    <property type="entry name" value="MFS general substrate transporter like domains"/>
    <property type="match status" value="1"/>
</dbReference>
<dbReference type="STRING" id="407821.A0A087TJM4"/>
<protein>
    <submittedName>
        <fullName evidence="7">Solute carrier family 22 member 21</fullName>
    </submittedName>
</protein>
<comment type="subcellular location">
    <subcellularLocation>
        <location evidence="1">Membrane</location>
        <topology evidence="1">Multi-pass membrane protein</topology>
    </subcellularLocation>
</comment>
<feature type="domain" description="Major facilitator superfamily (MFS) profile" evidence="6">
    <location>
        <begin position="1"/>
        <end position="125"/>
    </location>
</feature>
<dbReference type="GO" id="GO:0022857">
    <property type="term" value="F:transmembrane transporter activity"/>
    <property type="evidence" value="ECO:0007669"/>
    <property type="project" value="InterPro"/>
</dbReference>
<dbReference type="EMBL" id="KK115515">
    <property type="protein sequence ID" value="KFM65313.1"/>
    <property type="molecule type" value="Genomic_DNA"/>
</dbReference>
<evidence type="ECO:0000313" key="7">
    <source>
        <dbReference type="EMBL" id="KFM65313.1"/>
    </source>
</evidence>
<dbReference type="AlphaFoldDB" id="A0A087TJM4"/>
<dbReference type="PROSITE" id="PS50850">
    <property type="entry name" value="MFS"/>
    <property type="match status" value="1"/>
</dbReference>
<evidence type="ECO:0000259" key="6">
    <source>
        <dbReference type="PROSITE" id="PS50850"/>
    </source>
</evidence>
<sequence>MWATVYLAYYGLQLNIYNLMGNEFVNFSILSLAEIPGCILCWYMLERFGRRFTLATNFIFMGLACLLPLTEYPYIDVASSILGKNFASGIYAAAYQYSSELFPTVIRSSGMGMSNTVGLLATLYT</sequence>
<feature type="transmembrane region" description="Helical" evidence="5">
    <location>
        <begin position="52"/>
        <end position="70"/>
    </location>
</feature>
<proteinExistence type="predicted"/>
<dbReference type="PANTHER" id="PTHR24064">
    <property type="entry name" value="SOLUTE CARRIER FAMILY 22 MEMBER"/>
    <property type="match status" value="1"/>
</dbReference>
<evidence type="ECO:0000256" key="4">
    <source>
        <dbReference type="ARBA" id="ARBA00023136"/>
    </source>
</evidence>
<dbReference type="SUPFAM" id="SSF103473">
    <property type="entry name" value="MFS general substrate transporter"/>
    <property type="match status" value="1"/>
</dbReference>
<keyword evidence="2 5" id="KW-0812">Transmembrane</keyword>
<accession>A0A087TJM4</accession>
<name>A0A087TJM4_STEMI</name>
<feature type="non-terminal residue" evidence="7">
    <location>
        <position position="125"/>
    </location>
</feature>
<evidence type="ECO:0000256" key="3">
    <source>
        <dbReference type="ARBA" id="ARBA00022989"/>
    </source>
</evidence>
<organism evidence="7 8">
    <name type="scientific">Stegodyphus mimosarum</name>
    <name type="common">African social velvet spider</name>
    <dbReference type="NCBI Taxonomy" id="407821"/>
    <lineage>
        <taxon>Eukaryota</taxon>
        <taxon>Metazoa</taxon>
        <taxon>Ecdysozoa</taxon>
        <taxon>Arthropoda</taxon>
        <taxon>Chelicerata</taxon>
        <taxon>Arachnida</taxon>
        <taxon>Araneae</taxon>
        <taxon>Araneomorphae</taxon>
        <taxon>Entelegynae</taxon>
        <taxon>Eresoidea</taxon>
        <taxon>Eresidae</taxon>
        <taxon>Stegodyphus</taxon>
    </lineage>
</organism>
<evidence type="ECO:0000256" key="2">
    <source>
        <dbReference type="ARBA" id="ARBA00022692"/>
    </source>
</evidence>
<evidence type="ECO:0000256" key="5">
    <source>
        <dbReference type="SAM" id="Phobius"/>
    </source>
</evidence>
<dbReference type="Proteomes" id="UP000054359">
    <property type="component" value="Unassembled WGS sequence"/>
</dbReference>
<keyword evidence="8" id="KW-1185">Reference proteome</keyword>
<gene>
    <name evidence="7" type="ORF">X975_18072</name>
</gene>
<dbReference type="OrthoDB" id="6433328at2759"/>
<dbReference type="OMA" id="ISCCIAS"/>
<dbReference type="GO" id="GO:0016020">
    <property type="term" value="C:membrane"/>
    <property type="evidence" value="ECO:0007669"/>
    <property type="project" value="UniProtKB-SubCell"/>
</dbReference>
<feature type="transmembrane region" description="Helical" evidence="5">
    <location>
        <begin position="24"/>
        <end position="45"/>
    </location>
</feature>
<dbReference type="InterPro" id="IPR036259">
    <property type="entry name" value="MFS_trans_sf"/>
</dbReference>
<keyword evidence="4 5" id="KW-0472">Membrane</keyword>
<evidence type="ECO:0000313" key="8">
    <source>
        <dbReference type="Proteomes" id="UP000054359"/>
    </source>
</evidence>
<evidence type="ECO:0000256" key="1">
    <source>
        <dbReference type="ARBA" id="ARBA00004141"/>
    </source>
</evidence>
<reference evidence="7 8" key="1">
    <citation type="submission" date="2013-11" db="EMBL/GenBank/DDBJ databases">
        <title>Genome sequencing of Stegodyphus mimosarum.</title>
        <authorList>
            <person name="Bechsgaard J."/>
        </authorList>
    </citation>
    <scope>NUCLEOTIDE SEQUENCE [LARGE SCALE GENOMIC DNA]</scope>
</reference>
<keyword evidence="3 5" id="KW-1133">Transmembrane helix</keyword>
<dbReference type="InterPro" id="IPR020846">
    <property type="entry name" value="MFS_dom"/>
</dbReference>